<proteinExistence type="predicted"/>
<dbReference type="PIRSF" id="PIRSF014728">
    <property type="entry name" value="PqaA"/>
    <property type="match status" value="1"/>
</dbReference>
<dbReference type="PANTHER" id="PTHR31497">
    <property type="entry name" value="AUTOCRINE PROLIFERATION REPRESSOR PROTEIN A"/>
    <property type="match status" value="1"/>
</dbReference>
<evidence type="ECO:0000313" key="2">
    <source>
        <dbReference type="EMBL" id="KAG2387145.1"/>
    </source>
</evidence>
<name>A0AA88KKU4_NAELO</name>
<keyword evidence="1" id="KW-0732">Signal</keyword>
<protein>
    <submittedName>
        <fullName evidence="2">Uncharacterized protein</fullName>
    </submittedName>
</protein>
<dbReference type="PROSITE" id="PS51257">
    <property type="entry name" value="PROKAR_LIPOPROTEIN"/>
    <property type="match status" value="1"/>
</dbReference>
<dbReference type="AlphaFoldDB" id="A0AA88KKU4"/>
<dbReference type="Proteomes" id="UP000816034">
    <property type="component" value="Unassembled WGS sequence"/>
</dbReference>
<dbReference type="RefSeq" id="XP_044551137.1">
    <property type="nucleotide sequence ID" value="XM_044690788.1"/>
</dbReference>
<dbReference type="EMBL" id="PYSW02000013">
    <property type="protein sequence ID" value="KAG2387145.1"/>
    <property type="molecule type" value="Genomic_DNA"/>
</dbReference>
<sequence length="496" mass="55273">MKSIQTLIVAVLLACCAMTVVLATDSTTSNFRDALYNYVHSPSSVFSYKLVDTAVGANATVYTLNVTSVAWLPESEIGSTHIWYHYVTVAIPNNLNRANSQGFFFITNGDVGLPAPGISEANSSPPNIVAYSSKLASTTKSIAANLFMIPNQVMTYNSDPAHLVRREDAIIGYGWEKFMNNTSSNLLYVTQLPMVKASKLAMDAVVQFVQQTLNYQLESFAVSGASKRGWTTILLGGVDHRVKSIIPLVIPTFGTAKFIEHTYNNLCAWPWAFYDYVTNGVTDYLYKPQFESLTDIVDPLNYRRLKSIPKYQVMAMGDEFFAPDLNDLSYRQVKGEKYVRYVPNSGHSMSGSDVMEVLLTYQYARLNNIALPKYTFTREWVSEGVIINVRVKNGKKPTRVSLWQATNPNGRDFRTTTIGANVWTSTVLSEVKPFEWQVLVRNPSNGYTAATVELVFENYIDGVELAPLKFTTNAYVTPNTTPCEISPTNLPSHQLV</sequence>
<evidence type="ECO:0000313" key="3">
    <source>
        <dbReference type="Proteomes" id="UP000816034"/>
    </source>
</evidence>
<dbReference type="SUPFAM" id="SSF53474">
    <property type="entry name" value="alpha/beta-Hydrolases"/>
    <property type="match status" value="1"/>
</dbReference>
<gene>
    <name evidence="2" type="ORF">C9374_001477</name>
</gene>
<dbReference type="InterPro" id="IPR009199">
    <property type="entry name" value="PhoPQ-act_pathogen-rel_PqaA"/>
</dbReference>
<keyword evidence="3" id="KW-1185">Reference proteome</keyword>
<dbReference type="InterPro" id="IPR029058">
    <property type="entry name" value="AB_hydrolase_fold"/>
</dbReference>
<feature type="signal peptide" evidence="1">
    <location>
        <begin position="1"/>
        <end position="23"/>
    </location>
</feature>
<reference evidence="2 3" key="1">
    <citation type="journal article" date="2018" name="BMC Genomics">
        <title>The genome of Naegleria lovaniensis, the basis for a comparative approach to unravel pathogenicity factors of the human pathogenic amoeba N. fowleri.</title>
        <authorList>
            <person name="Liechti N."/>
            <person name="Schurch N."/>
            <person name="Bruggmann R."/>
            <person name="Wittwer M."/>
        </authorList>
    </citation>
    <scope>NUCLEOTIDE SEQUENCE [LARGE SCALE GENOMIC DNA]</scope>
    <source>
        <strain evidence="2 3">ATCC 30569</strain>
    </source>
</reference>
<accession>A0AA88KKU4</accession>
<dbReference type="GeneID" id="68093933"/>
<feature type="chain" id="PRO_5041685057" evidence="1">
    <location>
        <begin position="24"/>
        <end position="496"/>
    </location>
</feature>
<dbReference type="Pfam" id="PF10142">
    <property type="entry name" value="PhoPQ_related"/>
    <property type="match status" value="1"/>
</dbReference>
<dbReference type="PANTHER" id="PTHR31497:SF0">
    <property type="entry name" value="AUTOCRINE PROLIFERATION REPRESSOR PROTEIN A"/>
    <property type="match status" value="1"/>
</dbReference>
<organism evidence="2 3">
    <name type="scientific">Naegleria lovaniensis</name>
    <name type="common">Amoeba</name>
    <dbReference type="NCBI Taxonomy" id="51637"/>
    <lineage>
        <taxon>Eukaryota</taxon>
        <taxon>Discoba</taxon>
        <taxon>Heterolobosea</taxon>
        <taxon>Tetramitia</taxon>
        <taxon>Eutetramitia</taxon>
        <taxon>Vahlkampfiidae</taxon>
        <taxon>Naegleria</taxon>
    </lineage>
</organism>
<evidence type="ECO:0000256" key="1">
    <source>
        <dbReference type="SAM" id="SignalP"/>
    </source>
</evidence>
<dbReference type="Gene3D" id="3.40.50.1820">
    <property type="entry name" value="alpha/beta hydrolase"/>
    <property type="match status" value="1"/>
</dbReference>
<comment type="caution">
    <text evidence="2">The sequence shown here is derived from an EMBL/GenBank/DDBJ whole genome shotgun (WGS) entry which is preliminary data.</text>
</comment>